<dbReference type="Proteomes" id="UP000248423">
    <property type="component" value="Unassembled WGS sequence"/>
</dbReference>
<gene>
    <name evidence="2" type="ORF">BO78DRAFT_455765</name>
</gene>
<keyword evidence="1" id="KW-0732">Signal</keyword>
<dbReference type="VEuPathDB" id="FungiDB:BO78DRAFT_455765"/>
<keyword evidence="3" id="KW-1185">Reference proteome</keyword>
<feature type="chain" id="PRO_5016300273" evidence="1">
    <location>
        <begin position="21"/>
        <end position="185"/>
    </location>
</feature>
<accession>A0A319E4V4</accession>
<sequence length="185" mass="20468">MYLKPPTILSLVAFFSITSAGDVVGPTCQKIPDAFGPKLDAAYDNYYKTICSHGCKPIVGGKYTSLVSETILKPAVKTISVNIGIDQNRIETFLRITDESMQAVEQHCSDLASTDFCQDTGAFTEYASCAKGQIFTVITSHALDVAPLVSEKVCQKEMEYFEKPDFWNTALPSYVTDFWSVCETW</sequence>
<feature type="signal peptide" evidence="1">
    <location>
        <begin position="1"/>
        <end position="20"/>
    </location>
</feature>
<name>A0A319E4V4_ASPSB</name>
<evidence type="ECO:0000256" key="1">
    <source>
        <dbReference type="SAM" id="SignalP"/>
    </source>
</evidence>
<dbReference type="OrthoDB" id="4477787at2759"/>
<reference evidence="2 3" key="1">
    <citation type="submission" date="2018-02" db="EMBL/GenBank/DDBJ databases">
        <title>The genomes of Aspergillus section Nigri reveals drivers in fungal speciation.</title>
        <authorList>
            <consortium name="DOE Joint Genome Institute"/>
            <person name="Vesth T.C."/>
            <person name="Nybo J."/>
            <person name="Theobald S."/>
            <person name="Brandl J."/>
            <person name="Frisvad J.C."/>
            <person name="Nielsen K.F."/>
            <person name="Lyhne E.K."/>
            <person name="Kogle M.E."/>
            <person name="Kuo A."/>
            <person name="Riley R."/>
            <person name="Clum A."/>
            <person name="Nolan M."/>
            <person name="Lipzen A."/>
            <person name="Salamov A."/>
            <person name="Henrissat B."/>
            <person name="Wiebenga A."/>
            <person name="De vries R.P."/>
            <person name="Grigoriev I.V."/>
            <person name="Mortensen U.H."/>
            <person name="Andersen M.R."/>
            <person name="Baker S.E."/>
        </authorList>
    </citation>
    <scope>NUCLEOTIDE SEQUENCE [LARGE SCALE GENOMIC DNA]</scope>
    <source>
        <strain evidence="2 3">CBS 121057</strain>
    </source>
</reference>
<dbReference type="EMBL" id="KZ826412">
    <property type="protein sequence ID" value="PYI01558.1"/>
    <property type="molecule type" value="Genomic_DNA"/>
</dbReference>
<proteinExistence type="predicted"/>
<protein>
    <submittedName>
        <fullName evidence="2">Uncharacterized protein</fullName>
    </submittedName>
</protein>
<dbReference type="AlphaFoldDB" id="A0A319E4V4"/>
<evidence type="ECO:0000313" key="3">
    <source>
        <dbReference type="Proteomes" id="UP000248423"/>
    </source>
</evidence>
<organism evidence="2 3">
    <name type="scientific">Aspergillus sclerotiicarbonarius (strain CBS 121057 / IBT 28362)</name>
    <dbReference type="NCBI Taxonomy" id="1448318"/>
    <lineage>
        <taxon>Eukaryota</taxon>
        <taxon>Fungi</taxon>
        <taxon>Dikarya</taxon>
        <taxon>Ascomycota</taxon>
        <taxon>Pezizomycotina</taxon>
        <taxon>Eurotiomycetes</taxon>
        <taxon>Eurotiomycetidae</taxon>
        <taxon>Eurotiales</taxon>
        <taxon>Aspergillaceae</taxon>
        <taxon>Aspergillus</taxon>
        <taxon>Aspergillus subgen. Circumdati</taxon>
    </lineage>
</organism>
<evidence type="ECO:0000313" key="2">
    <source>
        <dbReference type="EMBL" id="PYI01558.1"/>
    </source>
</evidence>